<organism evidence="2 3">
    <name type="scientific">Pedobacter changchengzhani</name>
    <dbReference type="NCBI Taxonomy" id="2529274"/>
    <lineage>
        <taxon>Bacteria</taxon>
        <taxon>Pseudomonadati</taxon>
        <taxon>Bacteroidota</taxon>
        <taxon>Sphingobacteriia</taxon>
        <taxon>Sphingobacteriales</taxon>
        <taxon>Sphingobacteriaceae</taxon>
        <taxon>Pedobacter</taxon>
    </lineage>
</organism>
<name>A0A4R5ML10_9SPHI</name>
<keyword evidence="3" id="KW-1185">Reference proteome</keyword>
<sequence>MFKSIKTSVLALILVATAVIAHAQKTVNEGTMTFNVVANGATTEIKNKFNGDLTRIEMQAGPALINVISNTATKTGLLLIDVPIAQKQFAVKISKEETEKQEAAMPVFSDFKATGEKQMFATLNAEKYTYKDDKGASHELWATKDITIPALKGKGFFKTLDAVPVKYTATINGVESNMTLKSMSTDKVGAISLDVPDGYDITTMDELKAMQGG</sequence>
<reference evidence="2 3" key="1">
    <citation type="submission" date="2019-02" db="EMBL/GenBank/DDBJ databases">
        <title>Pedobacter sp. nov., a novel speices isolated from soil of pinguins habitat in Antarcitica.</title>
        <authorList>
            <person name="He R.-H."/>
        </authorList>
    </citation>
    <scope>NUCLEOTIDE SEQUENCE [LARGE SCALE GENOMIC DNA]</scope>
    <source>
        <strain evidence="2 3">E01020</strain>
    </source>
</reference>
<evidence type="ECO:0008006" key="4">
    <source>
        <dbReference type="Google" id="ProtNLM"/>
    </source>
</evidence>
<comment type="caution">
    <text evidence="2">The sequence shown here is derived from an EMBL/GenBank/DDBJ whole genome shotgun (WGS) entry which is preliminary data.</text>
</comment>
<accession>A0A4R5ML10</accession>
<dbReference type="AlphaFoldDB" id="A0A4R5ML10"/>
<feature type="chain" id="PRO_5020850845" description="DUF4412 domain-containing protein" evidence="1">
    <location>
        <begin position="24"/>
        <end position="213"/>
    </location>
</feature>
<keyword evidence="1" id="KW-0732">Signal</keyword>
<proteinExistence type="predicted"/>
<dbReference type="Proteomes" id="UP000295668">
    <property type="component" value="Unassembled WGS sequence"/>
</dbReference>
<gene>
    <name evidence="2" type="ORF">EZJ43_12225</name>
</gene>
<protein>
    <recommendedName>
        <fullName evidence="4">DUF4412 domain-containing protein</fullName>
    </recommendedName>
</protein>
<evidence type="ECO:0000313" key="3">
    <source>
        <dbReference type="Proteomes" id="UP000295668"/>
    </source>
</evidence>
<evidence type="ECO:0000313" key="2">
    <source>
        <dbReference type="EMBL" id="TDG35779.1"/>
    </source>
</evidence>
<feature type="signal peptide" evidence="1">
    <location>
        <begin position="1"/>
        <end position="23"/>
    </location>
</feature>
<dbReference type="OrthoDB" id="1467107at2"/>
<evidence type="ECO:0000256" key="1">
    <source>
        <dbReference type="SAM" id="SignalP"/>
    </source>
</evidence>
<dbReference type="EMBL" id="SJCY01000008">
    <property type="protein sequence ID" value="TDG35779.1"/>
    <property type="molecule type" value="Genomic_DNA"/>
</dbReference>
<dbReference type="RefSeq" id="WP_133263001.1">
    <property type="nucleotide sequence ID" value="NZ_SJCY01000008.1"/>
</dbReference>